<feature type="domain" description="Ribosome recycling factor" evidence="4">
    <location>
        <begin position="108"/>
        <end position="269"/>
    </location>
</feature>
<evidence type="ECO:0000259" key="4">
    <source>
        <dbReference type="Pfam" id="PF01765"/>
    </source>
</evidence>
<dbReference type="Gene3D" id="3.30.1360.40">
    <property type="match status" value="1"/>
</dbReference>
<feature type="compositionally biased region" description="Low complexity" evidence="3">
    <location>
        <begin position="69"/>
        <end position="78"/>
    </location>
</feature>
<dbReference type="OMA" id="WIMARHR"/>
<dbReference type="Proteomes" id="UP000002630">
    <property type="component" value="Linkage Group LG28"/>
</dbReference>
<proteinExistence type="inferred from homology"/>
<feature type="region of interest" description="Disordered" evidence="3">
    <location>
        <begin position="22"/>
        <end position="81"/>
    </location>
</feature>
<dbReference type="InParanoid" id="D7G7A5"/>
<dbReference type="InterPro" id="IPR036191">
    <property type="entry name" value="RRF_sf"/>
</dbReference>
<dbReference type="Gene3D" id="1.10.132.20">
    <property type="entry name" value="Ribosome-recycling factor"/>
    <property type="match status" value="1"/>
</dbReference>
<reference evidence="5 6" key="1">
    <citation type="journal article" date="2010" name="Nature">
        <title>The Ectocarpus genome and the independent evolution of multicellularity in brown algae.</title>
        <authorList>
            <person name="Cock J.M."/>
            <person name="Sterck L."/>
            <person name="Rouze P."/>
            <person name="Scornet D."/>
            <person name="Allen A.E."/>
            <person name="Amoutzias G."/>
            <person name="Anthouard V."/>
            <person name="Artiguenave F."/>
            <person name="Aury J.M."/>
            <person name="Badger J.H."/>
            <person name="Beszteri B."/>
            <person name="Billiau K."/>
            <person name="Bonnet E."/>
            <person name="Bothwell J.H."/>
            <person name="Bowler C."/>
            <person name="Boyen C."/>
            <person name="Brownlee C."/>
            <person name="Carrano C.J."/>
            <person name="Charrier B."/>
            <person name="Cho G.Y."/>
            <person name="Coelho S.M."/>
            <person name="Collen J."/>
            <person name="Corre E."/>
            <person name="Da Silva C."/>
            <person name="Delage L."/>
            <person name="Delaroque N."/>
            <person name="Dittami S.M."/>
            <person name="Doulbeau S."/>
            <person name="Elias M."/>
            <person name="Farnham G."/>
            <person name="Gachon C.M."/>
            <person name="Gschloessl B."/>
            <person name="Heesch S."/>
            <person name="Jabbari K."/>
            <person name="Jubin C."/>
            <person name="Kawai H."/>
            <person name="Kimura K."/>
            <person name="Kloareg B."/>
            <person name="Kupper F.C."/>
            <person name="Lang D."/>
            <person name="Le Bail A."/>
            <person name="Leblanc C."/>
            <person name="Lerouge P."/>
            <person name="Lohr M."/>
            <person name="Lopez P.J."/>
            <person name="Martens C."/>
            <person name="Maumus F."/>
            <person name="Michel G."/>
            <person name="Miranda-Saavedra D."/>
            <person name="Morales J."/>
            <person name="Moreau H."/>
            <person name="Motomura T."/>
            <person name="Nagasato C."/>
            <person name="Napoli C.A."/>
            <person name="Nelson D.R."/>
            <person name="Nyvall-Collen P."/>
            <person name="Peters A.F."/>
            <person name="Pommier C."/>
            <person name="Potin P."/>
            <person name="Poulain J."/>
            <person name="Quesneville H."/>
            <person name="Read B."/>
            <person name="Rensing S.A."/>
            <person name="Ritter A."/>
            <person name="Rousvoal S."/>
            <person name="Samanta M."/>
            <person name="Samson G."/>
            <person name="Schroeder D.C."/>
            <person name="Segurens B."/>
            <person name="Strittmatter M."/>
            <person name="Tonon T."/>
            <person name="Tregear J.W."/>
            <person name="Valentin K."/>
            <person name="von Dassow P."/>
            <person name="Yamagishi T."/>
            <person name="Van de Peer Y."/>
            <person name="Wincker P."/>
        </authorList>
    </citation>
    <scope>NUCLEOTIDE SEQUENCE [LARGE SCALE GENOMIC DNA]</scope>
    <source>
        <strain evidence="6">Ec32 / CCAP1310/4</strain>
    </source>
</reference>
<protein>
    <submittedName>
        <fullName evidence="5">Ribosome recycling factor</fullName>
    </submittedName>
</protein>
<dbReference type="GO" id="GO:0043023">
    <property type="term" value="F:ribosomal large subunit binding"/>
    <property type="evidence" value="ECO:0007669"/>
    <property type="project" value="TreeGrafter"/>
</dbReference>
<dbReference type="OrthoDB" id="407355at2759"/>
<dbReference type="GO" id="GO:0005739">
    <property type="term" value="C:mitochondrion"/>
    <property type="evidence" value="ECO:0007669"/>
    <property type="project" value="TreeGrafter"/>
</dbReference>
<dbReference type="InterPro" id="IPR023584">
    <property type="entry name" value="Ribosome_recyc_fac_dom"/>
</dbReference>
<sequence length="271" mass="29232">MVESAARLHQHAAAAAGVIANHPQHRHPPFSRPLQRHQQGRQPDDCPSFVGQIRLKHGGKKGKKGGRGQKASAASSAADGEDIAESLDDIAGIPESKARFDKVLQGLTRDFQGLRGGKTDPGMLDNVRVESYGSMTNLASVAQASMKGPQLIVLSVYDPGMTKVVEDAIRECGMGLNPNSEGQGQVHVPIPKPTKESREAVAKVAAKHAEKSKVVVRGIRHKILDQIKKKKDSFPEDDVHMRIKEIDQCTKDAEAGIAGMLEKKKAEILTV</sequence>
<accession>D7G7A5</accession>
<dbReference type="InterPro" id="IPR002661">
    <property type="entry name" value="Ribosome_recyc_fac"/>
</dbReference>
<organism evidence="5 6">
    <name type="scientific">Ectocarpus siliculosus</name>
    <name type="common">Brown alga</name>
    <name type="synonym">Conferva siliculosa</name>
    <dbReference type="NCBI Taxonomy" id="2880"/>
    <lineage>
        <taxon>Eukaryota</taxon>
        <taxon>Sar</taxon>
        <taxon>Stramenopiles</taxon>
        <taxon>Ochrophyta</taxon>
        <taxon>PX clade</taxon>
        <taxon>Phaeophyceae</taxon>
        <taxon>Ectocarpales</taxon>
        <taxon>Ectocarpaceae</taxon>
        <taxon>Ectocarpus</taxon>
    </lineage>
</organism>
<evidence type="ECO:0000313" key="6">
    <source>
        <dbReference type="Proteomes" id="UP000002630"/>
    </source>
</evidence>
<dbReference type="EMBL" id="FN649753">
    <property type="protein sequence ID" value="CBJ27656.1"/>
    <property type="molecule type" value="Genomic_DNA"/>
</dbReference>
<dbReference type="PANTHER" id="PTHR20982:SF3">
    <property type="entry name" value="MITOCHONDRIAL RIBOSOME RECYCLING FACTOR PSEUDO 1"/>
    <property type="match status" value="1"/>
</dbReference>
<dbReference type="EMBL" id="FN649036">
    <property type="protein sequence ID" value="CBJ27656.1"/>
    <property type="molecule type" value="Genomic_DNA"/>
</dbReference>
<feature type="compositionally biased region" description="Basic residues" evidence="3">
    <location>
        <begin position="23"/>
        <end position="39"/>
    </location>
</feature>
<dbReference type="PANTHER" id="PTHR20982">
    <property type="entry name" value="RIBOSOME RECYCLING FACTOR"/>
    <property type="match status" value="1"/>
</dbReference>
<evidence type="ECO:0000256" key="2">
    <source>
        <dbReference type="ARBA" id="ARBA00022917"/>
    </source>
</evidence>
<gene>
    <name evidence="5" type="ORF">Esi_0080_0047</name>
</gene>
<dbReference type="Pfam" id="PF01765">
    <property type="entry name" value="RRF"/>
    <property type="match status" value="1"/>
</dbReference>
<dbReference type="eggNOG" id="KOG4759">
    <property type="taxonomic scope" value="Eukaryota"/>
</dbReference>
<comment type="similarity">
    <text evidence="1">Belongs to the RRF family.</text>
</comment>
<keyword evidence="6" id="KW-1185">Reference proteome</keyword>
<feature type="compositionally biased region" description="Basic residues" evidence="3">
    <location>
        <begin position="54"/>
        <end position="67"/>
    </location>
</feature>
<dbReference type="STRING" id="2880.D7G7A5"/>
<evidence type="ECO:0000256" key="1">
    <source>
        <dbReference type="ARBA" id="ARBA00005912"/>
    </source>
</evidence>
<evidence type="ECO:0000313" key="5">
    <source>
        <dbReference type="EMBL" id="CBJ27656.1"/>
    </source>
</evidence>
<keyword evidence="2" id="KW-0648">Protein biosynthesis</keyword>
<dbReference type="GO" id="GO:0006412">
    <property type="term" value="P:translation"/>
    <property type="evidence" value="ECO:0007669"/>
    <property type="project" value="UniProtKB-KW"/>
</dbReference>
<dbReference type="SUPFAM" id="SSF55194">
    <property type="entry name" value="Ribosome recycling factor, RRF"/>
    <property type="match status" value="1"/>
</dbReference>
<evidence type="ECO:0000256" key="3">
    <source>
        <dbReference type="SAM" id="MobiDB-lite"/>
    </source>
</evidence>
<dbReference type="FunFam" id="3.30.1360.40:FF:000001">
    <property type="entry name" value="Ribosome-recycling factor"/>
    <property type="match status" value="1"/>
</dbReference>
<name>D7G7A5_ECTSI</name>
<dbReference type="AlphaFoldDB" id="D7G7A5"/>